<name>A0A8E0S3R2_9TREM</name>
<dbReference type="InterPro" id="IPR011993">
    <property type="entry name" value="PH-like_dom_sf"/>
</dbReference>
<dbReference type="SUPFAM" id="SSF50729">
    <property type="entry name" value="PH domain-like"/>
    <property type="match status" value="1"/>
</dbReference>
<comment type="caution">
    <text evidence="2">The sequence shown here is derived from an EMBL/GenBank/DDBJ whole genome shotgun (WGS) entry which is preliminary data.</text>
</comment>
<reference evidence="2" key="1">
    <citation type="submission" date="2019-05" db="EMBL/GenBank/DDBJ databases">
        <title>Annotation for the trematode Fasciolopsis buski.</title>
        <authorList>
            <person name="Choi Y.-J."/>
        </authorList>
    </citation>
    <scope>NUCLEOTIDE SEQUENCE</scope>
    <source>
        <strain evidence="2">HT</strain>
        <tissue evidence="2">Whole worm</tissue>
    </source>
</reference>
<feature type="compositionally biased region" description="Polar residues" evidence="1">
    <location>
        <begin position="122"/>
        <end position="144"/>
    </location>
</feature>
<feature type="region of interest" description="Disordered" evidence="1">
    <location>
        <begin position="250"/>
        <end position="291"/>
    </location>
</feature>
<organism evidence="2 3">
    <name type="scientific">Fasciolopsis buskii</name>
    <dbReference type="NCBI Taxonomy" id="27845"/>
    <lineage>
        <taxon>Eukaryota</taxon>
        <taxon>Metazoa</taxon>
        <taxon>Spiralia</taxon>
        <taxon>Lophotrochozoa</taxon>
        <taxon>Platyhelminthes</taxon>
        <taxon>Trematoda</taxon>
        <taxon>Digenea</taxon>
        <taxon>Plagiorchiida</taxon>
        <taxon>Echinostomata</taxon>
        <taxon>Echinostomatoidea</taxon>
        <taxon>Fasciolidae</taxon>
        <taxon>Fasciolopsis</taxon>
    </lineage>
</organism>
<gene>
    <name evidence="2" type="ORF">FBUS_10239</name>
</gene>
<feature type="compositionally biased region" description="Polar residues" evidence="1">
    <location>
        <begin position="266"/>
        <end position="276"/>
    </location>
</feature>
<feature type="compositionally biased region" description="Low complexity" evidence="1">
    <location>
        <begin position="215"/>
        <end position="229"/>
    </location>
</feature>
<keyword evidence="3" id="KW-1185">Reference proteome</keyword>
<feature type="compositionally biased region" description="Low complexity" evidence="1">
    <location>
        <begin position="153"/>
        <end position="169"/>
    </location>
</feature>
<protein>
    <submittedName>
        <fullName evidence="2">Son of sevenless 1</fullName>
    </submittedName>
</protein>
<dbReference type="AlphaFoldDB" id="A0A8E0S3R2"/>
<accession>A0A8E0S3R2</accession>
<proteinExistence type="predicted"/>
<sequence length="710" mass="76072">MYAVLPPKPITFQEPAEDETFHSFACYSEALFSSDHWNWTLLLTQAPCMVRALNSTFQNILRSVMAKASSRRLVDLETRYADPHSCSLCASNSTPDSGPTYSSGASAGTSYSNSSHSTDSPQSAAGSLSRTYHSGLIPQSTTDPPGSIPMPFSSSAARRTSRCTASPSCHSLSTFRQPRAGHTGTISTNASLQRRKKSWTSRRSVSGSPSPPPQLLTLSTSGIGTGETTEYSNAKHSMFLEIKPDVGMSTSSSSSSALNEGGIKSGQVSESHSFEQTRGLVEPDDHSNSSTCSMKNMQARLLELFPANIYSGPTTPSCSHMVIAFRYLLPQLLQLPTLQLLYLIEIIEALHVHATEENDRSMLNDALCMLSKTRSCIQNSMSTHDRVKSMVPRLANFLKTPLSGSVLSMEAKNKLDDLIQSISRSQSSSDRPILVSEFIMGMSSIDFWMFLSNCVCTVSLAISLFTDGLVQTRSDGGRSRRSDRIAYLFNNWLLLCKKQRNVLGSVVAPTSTSSGIGMKVKKRIPLEQFHLIDLGTELTENNDVIFLFELEYWDSPRRCSAASGVHASGLSVTHGPTTLSGSSHAPGDPLSTVFSGRSVVSVSPSSNSSYVGSMLSISTLTSSNTLIGGGGTGSSFNALQEGVSPVTETDVSSISMSTGIPTAGAAAAAASAALLGASSASPKQRVTFVFTSREDKADWMAALVYLQLSR</sequence>
<evidence type="ECO:0000313" key="3">
    <source>
        <dbReference type="Proteomes" id="UP000728185"/>
    </source>
</evidence>
<feature type="region of interest" description="Disordered" evidence="1">
    <location>
        <begin position="92"/>
        <end position="229"/>
    </location>
</feature>
<evidence type="ECO:0000313" key="2">
    <source>
        <dbReference type="EMBL" id="KAA0198280.1"/>
    </source>
</evidence>
<feature type="compositionally biased region" description="Low complexity" evidence="1">
    <location>
        <begin position="97"/>
        <end position="121"/>
    </location>
</feature>
<dbReference type="Gene3D" id="2.30.29.30">
    <property type="entry name" value="Pleckstrin-homology domain (PH domain)/Phosphotyrosine-binding domain (PTB)"/>
    <property type="match status" value="1"/>
</dbReference>
<dbReference type="Proteomes" id="UP000728185">
    <property type="component" value="Unassembled WGS sequence"/>
</dbReference>
<evidence type="ECO:0000256" key="1">
    <source>
        <dbReference type="SAM" id="MobiDB-lite"/>
    </source>
</evidence>
<dbReference type="OrthoDB" id="546434at2759"/>
<dbReference type="EMBL" id="LUCM01001841">
    <property type="protein sequence ID" value="KAA0198280.1"/>
    <property type="molecule type" value="Genomic_DNA"/>
</dbReference>